<feature type="compositionally biased region" description="Low complexity" evidence="1">
    <location>
        <begin position="76"/>
        <end position="91"/>
    </location>
</feature>
<protein>
    <submittedName>
        <fullName evidence="3">Uncharacterized protein</fullName>
    </submittedName>
</protein>
<organism evidence="3 4">
    <name type="scientific">Aquincola tertiaricarbonis</name>
    <dbReference type="NCBI Taxonomy" id="391953"/>
    <lineage>
        <taxon>Bacteria</taxon>
        <taxon>Pseudomonadati</taxon>
        <taxon>Pseudomonadota</taxon>
        <taxon>Betaproteobacteria</taxon>
        <taxon>Burkholderiales</taxon>
        <taxon>Sphaerotilaceae</taxon>
        <taxon>Aquincola</taxon>
    </lineage>
</organism>
<dbReference type="EMBL" id="CP097635">
    <property type="protein sequence ID" value="URI06788.1"/>
    <property type="molecule type" value="Genomic_DNA"/>
</dbReference>
<gene>
    <name evidence="3" type="ORF">MW290_12885</name>
</gene>
<keyword evidence="4" id="KW-1185">Reference proteome</keyword>
<proteinExistence type="predicted"/>
<feature type="region of interest" description="Disordered" evidence="1">
    <location>
        <begin position="76"/>
        <end position="101"/>
    </location>
</feature>
<dbReference type="Proteomes" id="UP001056201">
    <property type="component" value="Chromosome 1"/>
</dbReference>
<evidence type="ECO:0000313" key="3">
    <source>
        <dbReference type="EMBL" id="URI06788.1"/>
    </source>
</evidence>
<reference evidence="3" key="1">
    <citation type="submission" date="2022-05" db="EMBL/GenBank/DDBJ databases">
        <title>An RpoN-dependent PEP-CTERM gene is involved in floc formation of an Aquincola tertiaricarbonis strain.</title>
        <authorList>
            <person name="Qiu D."/>
            <person name="Xia M."/>
        </authorList>
    </citation>
    <scope>NUCLEOTIDE SEQUENCE</scope>
    <source>
        <strain evidence="3">RN12</strain>
    </source>
</reference>
<name>A0ABY4S0E3_AQUTE</name>
<evidence type="ECO:0000256" key="2">
    <source>
        <dbReference type="SAM" id="SignalP"/>
    </source>
</evidence>
<evidence type="ECO:0000256" key="1">
    <source>
        <dbReference type="SAM" id="MobiDB-lite"/>
    </source>
</evidence>
<dbReference type="RefSeq" id="WP_250195051.1">
    <property type="nucleotide sequence ID" value="NZ_CP097635.1"/>
</dbReference>
<feature type="chain" id="PRO_5045778891" evidence="2">
    <location>
        <begin position="28"/>
        <end position="116"/>
    </location>
</feature>
<feature type="signal peptide" evidence="2">
    <location>
        <begin position="1"/>
        <end position="27"/>
    </location>
</feature>
<accession>A0ABY4S0E3</accession>
<sequence>MSRQVAAACCVVAAAGWLATATVPALAADAAVQALSTGNGQRVLVEARPATPVPSAPVTDTVWVNGQAVRVLREPGATPAAGARAAGATTTSSVPPTGARAVTLSNGSKMWVLPER</sequence>
<evidence type="ECO:0000313" key="4">
    <source>
        <dbReference type="Proteomes" id="UP001056201"/>
    </source>
</evidence>
<keyword evidence="2" id="KW-0732">Signal</keyword>